<sequence length="762" mass="83565">MSGHTNRPARALLAYCALAERLSAPKASPISALIPFLAPVCAARQGKLFDANEFATDVAARYGLHLPRLAALALTESLSAEGLLEPLTPGARNTPYVYRAPKQAHIDTADAVTEEQINALLARFVAGCRSDPLIGARDASELEEGFLSRLINADSMRILSRREGYSELKRSDKTLALAQDVITDGDTRSELHLDYAVSEFLLELSNTDTAAFEIASNVAFSSMAAEAIACFQEPNSAGDLSALSIVLDSPLLLDMLGVNSEYEEYGKELLEVLKSCGAAIVTFDHSINEAETAIHAQLEYLRSGVNRAGNAISTTAKPDLLSALVGNVARRCEERLGIEVVRDPESNLHKRQVAAVGNVQALMDDRMSAWGHDEAKAYDQKTIWHFLHLRDTTQLIDRICESKWIFLSRNTALVNIANDAWRGWLRDQNRHSHAKIAQAAPLALTDKQFAGYVWLRAGGKDGEIPKKRLLAYCSAAVRPRADIKARAYNLFFSVHGKEQASDLIVLMEDREGAKALMRATHGDPLDVTPDRLAMIFEQVKLAAGEFAARRAREEANQKLQVLETAHASELERLSGLMDDTRQNEAKVRADSALALAQAEEEKAAIKNQVAQLSRSLAEIQVQSKNRELTALREALQAGSTGYRTTRWLITILLTVFAGWGALISSDSPGLSALIAVVAYAAAFWFVPTLFEPFARAVGFQRLTAVLSARGIPPATRDDVQPEFQSRQWNRIDMLKQEIDELLSTSERQPTAISAPLETTRIS</sequence>
<keyword evidence="2" id="KW-1133">Transmembrane helix</keyword>
<accession>A0A934PYG3</accession>
<evidence type="ECO:0000256" key="1">
    <source>
        <dbReference type="SAM" id="Coils"/>
    </source>
</evidence>
<comment type="caution">
    <text evidence="3">The sequence shown here is derived from an EMBL/GenBank/DDBJ whole genome shotgun (WGS) entry which is preliminary data.</text>
</comment>
<protein>
    <submittedName>
        <fullName evidence="3">Uncharacterized protein</fullName>
    </submittedName>
</protein>
<keyword evidence="2" id="KW-0812">Transmembrane</keyword>
<name>A0A934PYG3_9BURK</name>
<evidence type="ECO:0000256" key="2">
    <source>
        <dbReference type="SAM" id="Phobius"/>
    </source>
</evidence>
<dbReference type="EMBL" id="JAEDAO010000001">
    <property type="protein sequence ID" value="MBK0392794.1"/>
    <property type="molecule type" value="Genomic_DNA"/>
</dbReference>
<organism evidence="3 4">
    <name type="scientific">Ramlibacter algicola</name>
    <dbReference type="NCBI Taxonomy" id="2795217"/>
    <lineage>
        <taxon>Bacteria</taxon>
        <taxon>Pseudomonadati</taxon>
        <taxon>Pseudomonadota</taxon>
        <taxon>Betaproteobacteria</taxon>
        <taxon>Burkholderiales</taxon>
        <taxon>Comamonadaceae</taxon>
        <taxon>Ramlibacter</taxon>
    </lineage>
</organism>
<dbReference type="AlphaFoldDB" id="A0A934PYG3"/>
<proteinExistence type="predicted"/>
<feature type="transmembrane region" description="Helical" evidence="2">
    <location>
        <begin position="647"/>
        <end position="664"/>
    </location>
</feature>
<keyword evidence="2" id="KW-0472">Membrane</keyword>
<feature type="coiled-coil region" evidence="1">
    <location>
        <begin position="552"/>
        <end position="622"/>
    </location>
</feature>
<reference evidence="3" key="1">
    <citation type="submission" date="2020-12" db="EMBL/GenBank/DDBJ databases">
        <title>Ramlibacter sp. nov., isolated from a freshwater alga, Cryptomonas.</title>
        <authorList>
            <person name="Kim H.M."/>
            <person name="Jeon C.O."/>
        </authorList>
    </citation>
    <scope>NUCLEOTIDE SEQUENCE</scope>
    <source>
        <strain evidence="3">CrO1</strain>
    </source>
</reference>
<evidence type="ECO:0000313" key="3">
    <source>
        <dbReference type="EMBL" id="MBK0392794.1"/>
    </source>
</evidence>
<dbReference type="RefSeq" id="WP_200787709.1">
    <property type="nucleotide sequence ID" value="NZ_JAEDAO010000001.1"/>
</dbReference>
<keyword evidence="4" id="KW-1185">Reference proteome</keyword>
<dbReference type="Proteomes" id="UP000617041">
    <property type="component" value="Unassembled WGS sequence"/>
</dbReference>
<evidence type="ECO:0000313" key="4">
    <source>
        <dbReference type="Proteomes" id="UP000617041"/>
    </source>
</evidence>
<gene>
    <name evidence="3" type="ORF">I8E28_09330</name>
</gene>
<feature type="transmembrane region" description="Helical" evidence="2">
    <location>
        <begin position="670"/>
        <end position="690"/>
    </location>
</feature>
<keyword evidence="1" id="KW-0175">Coiled coil</keyword>